<sequence length="176" mass="18823">MYVEQDITGPRRPLVDLIDPSGTGNKTYQSNFNLAFYSTTSDTQVSVDSTTYSRNPGMAGATTVDSGTGYYTATDYWLGTGSGLKCLYVTATDSAFGTANTGLVGTDSIIIDTGTPATSEYNINTSATYVNTTTLRINIKAADYYSDAGQYQAAADTYPGTLYQMWIQEDGGAWSN</sequence>
<comment type="caution">
    <text evidence="1">The sequence shown here is derived from an EMBL/GenBank/DDBJ whole genome shotgun (WGS) entry which is preliminary data.</text>
</comment>
<dbReference type="EMBL" id="PFMR01000298">
    <property type="protein sequence ID" value="PIZ14856.1"/>
    <property type="molecule type" value="Genomic_DNA"/>
</dbReference>
<dbReference type="Proteomes" id="UP000229307">
    <property type="component" value="Unassembled WGS sequence"/>
</dbReference>
<evidence type="ECO:0000313" key="1">
    <source>
        <dbReference type="EMBL" id="PIZ14856.1"/>
    </source>
</evidence>
<dbReference type="AlphaFoldDB" id="A0A2M7S5S5"/>
<evidence type="ECO:0000313" key="2">
    <source>
        <dbReference type="Proteomes" id="UP000229307"/>
    </source>
</evidence>
<proteinExistence type="predicted"/>
<reference evidence="2" key="1">
    <citation type="submission" date="2017-09" db="EMBL/GenBank/DDBJ databases">
        <title>Depth-based differentiation of microbial function through sediment-hosted aquifers and enrichment of novel symbionts in the deep terrestrial subsurface.</title>
        <authorList>
            <person name="Probst A.J."/>
            <person name="Ladd B."/>
            <person name="Jarett J.K."/>
            <person name="Geller-Mcgrath D.E."/>
            <person name="Sieber C.M.K."/>
            <person name="Emerson J.B."/>
            <person name="Anantharaman K."/>
            <person name="Thomas B.C."/>
            <person name="Malmstrom R."/>
            <person name="Stieglmeier M."/>
            <person name="Klingl A."/>
            <person name="Woyke T."/>
            <person name="Ryan C.M."/>
            <person name="Banfield J.F."/>
        </authorList>
    </citation>
    <scope>NUCLEOTIDE SEQUENCE [LARGE SCALE GENOMIC DNA]</scope>
</reference>
<gene>
    <name evidence="1" type="ORF">COY52_10915</name>
</gene>
<organism evidence="1 2">
    <name type="scientific">Candidatus Desantisbacteria bacterium CG_4_10_14_0_8_um_filter_48_22</name>
    <dbReference type="NCBI Taxonomy" id="1974543"/>
    <lineage>
        <taxon>Bacteria</taxon>
        <taxon>Candidatus Desantisiibacteriota</taxon>
    </lineage>
</organism>
<accession>A0A2M7S5S5</accession>
<name>A0A2M7S5S5_9BACT</name>
<protein>
    <submittedName>
        <fullName evidence="1">Uncharacterized protein</fullName>
    </submittedName>
</protein>